<dbReference type="Proteomes" id="UP000256899">
    <property type="component" value="Unassembled WGS sequence"/>
</dbReference>
<dbReference type="InterPro" id="IPR006145">
    <property type="entry name" value="PsdUridine_synth_RsuA/RluA"/>
</dbReference>
<dbReference type="GO" id="GO:0006396">
    <property type="term" value="P:RNA processing"/>
    <property type="evidence" value="ECO:0007669"/>
    <property type="project" value="UniProtKB-ARBA"/>
</dbReference>
<dbReference type="GO" id="GO:0009982">
    <property type="term" value="F:pseudouridine synthase activity"/>
    <property type="evidence" value="ECO:0007669"/>
    <property type="project" value="InterPro"/>
</dbReference>
<sequence length="285" mass="32408">MSQLEFHLQHQGDAATALTILSKATQLSSSELKSAISKGALWLEKGKSVQRLRRVKKLISHGETLHFYYNHTVLAQEPPNATLVDDQESYSVWYKPSGMLSQGSKWSDHCTITRWAQLHLSGDRQCYLVHRLDRATSGLIVIAHSKKAAQALTQLFEKRQLTKQYQAIVALPYLTNADKFTVEEPIDGKRAISHFSQLAIDQERKIGHYLIDIETGRKHQIRKHAAYVGCPIVGDRLHGNQEVNERFGVDLQLCAIRLKFNCPLLGEFRDYHLPKDMQLSLNNLN</sequence>
<dbReference type="AlphaFoldDB" id="A0A3E0U6G7"/>
<feature type="domain" description="Pseudouridine synthase RsuA/RluA-like" evidence="1">
    <location>
        <begin position="90"/>
        <end position="226"/>
    </location>
</feature>
<dbReference type="Pfam" id="PF00849">
    <property type="entry name" value="PseudoU_synth_2"/>
    <property type="match status" value="1"/>
</dbReference>
<dbReference type="GO" id="GO:0140098">
    <property type="term" value="F:catalytic activity, acting on RNA"/>
    <property type="evidence" value="ECO:0007669"/>
    <property type="project" value="UniProtKB-ARBA"/>
</dbReference>
<organism evidence="2 3">
    <name type="scientific">Thalassotalea euphylliae</name>
    <dbReference type="NCBI Taxonomy" id="1655234"/>
    <lineage>
        <taxon>Bacteria</taxon>
        <taxon>Pseudomonadati</taxon>
        <taxon>Pseudomonadota</taxon>
        <taxon>Gammaproteobacteria</taxon>
        <taxon>Alteromonadales</taxon>
        <taxon>Colwelliaceae</taxon>
        <taxon>Thalassotalea</taxon>
    </lineage>
</organism>
<dbReference type="PANTHER" id="PTHR21600">
    <property type="entry name" value="MITOCHONDRIAL RNA PSEUDOURIDINE SYNTHASE"/>
    <property type="match status" value="1"/>
</dbReference>
<dbReference type="PROSITE" id="PS01129">
    <property type="entry name" value="PSI_RLU"/>
    <property type="match status" value="1"/>
</dbReference>
<dbReference type="InterPro" id="IPR050188">
    <property type="entry name" value="RluA_PseudoU_synthase"/>
</dbReference>
<dbReference type="SUPFAM" id="SSF55120">
    <property type="entry name" value="Pseudouridine synthase"/>
    <property type="match status" value="1"/>
</dbReference>
<proteinExistence type="predicted"/>
<protein>
    <submittedName>
        <fullName evidence="2">RNA pseudouridine synthase</fullName>
    </submittedName>
</protein>
<dbReference type="RefSeq" id="WP_116017508.1">
    <property type="nucleotide sequence ID" value="NZ_QUOT01000001.1"/>
</dbReference>
<dbReference type="InterPro" id="IPR006224">
    <property type="entry name" value="PsdUridine_synth_RluA-like_CS"/>
</dbReference>
<dbReference type="InterPro" id="IPR020103">
    <property type="entry name" value="PsdUridine_synth_cat_dom_sf"/>
</dbReference>
<gene>
    <name evidence="2" type="ORF">DXX94_16295</name>
</gene>
<keyword evidence="3" id="KW-1185">Reference proteome</keyword>
<dbReference type="Gene3D" id="3.30.2350.10">
    <property type="entry name" value="Pseudouridine synthase"/>
    <property type="match status" value="1"/>
</dbReference>
<dbReference type="EMBL" id="QUOT01000001">
    <property type="protein sequence ID" value="REL32153.1"/>
    <property type="molecule type" value="Genomic_DNA"/>
</dbReference>
<accession>A0A3E0U6G7</accession>
<dbReference type="GO" id="GO:0001522">
    <property type="term" value="P:pseudouridine synthesis"/>
    <property type="evidence" value="ECO:0007669"/>
    <property type="project" value="InterPro"/>
</dbReference>
<comment type="caution">
    <text evidence="2">The sequence shown here is derived from an EMBL/GenBank/DDBJ whole genome shotgun (WGS) entry which is preliminary data.</text>
</comment>
<name>A0A3E0U6G7_9GAMM</name>
<evidence type="ECO:0000313" key="2">
    <source>
        <dbReference type="EMBL" id="REL32153.1"/>
    </source>
</evidence>
<dbReference type="CDD" id="cd02869">
    <property type="entry name" value="PseudoU_synth_RluA_like"/>
    <property type="match status" value="1"/>
</dbReference>
<evidence type="ECO:0000259" key="1">
    <source>
        <dbReference type="Pfam" id="PF00849"/>
    </source>
</evidence>
<dbReference type="GO" id="GO:0003723">
    <property type="term" value="F:RNA binding"/>
    <property type="evidence" value="ECO:0007669"/>
    <property type="project" value="InterPro"/>
</dbReference>
<reference evidence="3" key="1">
    <citation type="submission" date="2018-08" db="EMBL/GenBank/DDBJ databases">
        <title>Thalassotalea euphylliae genome.</title>
        <authorList>
            <person name="Summers S."/>
            <person name="Rice S.A."/>
            <person name="Freckelton M.L."/>
            <person name="Nedved B.T."/>
            <person name="Hadfield M.G."/>
        </authorList>
    </citation>
    <scope>NUCLEOTIDE SEQUENCE [LARGE SCALE GENOMIC DNA]</scope>
    <source>
        <strain evidence="3">H3</strain>
    </source>
</reference>
<evidence type="ECO:0000313" key="3">
    <source>
        <dbReference type="Proteomes" id="UP000256899"/>
    </source>
</evidence>